<gene>
    <name evidence="12" type="primary">queD</name>
    <name evidence="12" type="ORF">CRM76_16005</name>
</gene>
<evidence type="ECO:0000313" key="12">
    <source>
        <dbReference type="EMBL" id="PEH73323.1"/>
    </source>
</evidence>
<dbReference type="GO" id="GO:0070497">
    <property type="term" value="F:6-carboxytetrahydropterin synthase activity"/>
    <property type="evidence" value="ECO:0007669"/>
    <property type="project" value="UniProtKB-EC"/>
</dbReference>
<dbReference type="GO" id="GO:0046872">
    <property type="term" value="F:metal ion binding"/>
    <property type="evidence" value="ECO:0007669"/>
    <property type="project" value="UniProtKB-KW"/>
</dbReference>
<evidence type="ECO:0000256" key="8">
    <source>
        <dbReference type="ARBA" id="ARBA00048807"/>
    </source>
</evidence>
<dbReference type="InterPro" id="IPR007115">
    <property type="entry name" value="6-PTP_synth/QueD"/>
</dbReference>
<comment type="cofactor">
    <cofactor evidence="9 11">
        <name>Zn(2+)</name>
        <dbReference type="ChEBI" id="CHEBI:29105"/>
    </cofactor>
    <text evidence="9 11">Binds 1 zinc ion per subunit.</text>
</comment>
<comment type="pathway">
    <text evidence="1 9">Purine metabolism; 7-cyano-7-deazaguanine biosynthesis.</text>
</comment>
<comment type="similarity">
    <text evidence="2 9">Belongs to the PTPS family. QueD subfamily.</text>
</comment>
<dbReference type="AlphaFoldDB" id="A0A2A7U4Z8"/>
<feature type="active site" description="Proton acceptor" evidence="10">
    <location>
        <position position="26"/>
    </location>
</feature>
<evidence type="ECO:0000256" key="2">
    <source>
        <dbReference type="ARBA" id="ARBA00008900"/>
    </source>
</evidence>
<dbReference type="PANTHER" id="PTHR12589:SF7">
    <property type="entry name" value="6-PYRUVOYL TETRAHYDROBIOPTERIN SYNTHASE"/>
    <property type="match status" value="1"/>
</dbReference>
<dbReference type="InterPro" id="IPR038418">
    <property type="entry name" value="6-PTP_synth/QueD_sf"/>
</dbReference>
<accession>A0A2A7U4Z8</accession>
<dbReference type="OrthoDB" id="9804698at2"/>
<reference evidence="13" key="1">
    <citation type="submission" date="2017-09" db="EMBL/GenBank/DDBJ databases">
        <title>FDA dAtabase for Regulatory Grade micrObial Sequences (FDA-ARGOS): Supporting development and validation of Infectious Disease Dx tests.</title>
        <authorList>
            <person name="Goldberg B."/>
            <person name="Campos J."/>
            <person name="Tallon L."/>
            <person name="Sadzewicz L."/>
            <person name="Ott S."/>
            <person name="Zhao X."/>
            <person name="Nagaraj S."/>
            <person name="Vavikolanu K."/>
            <person name="Aluvathingal J."/>
            <person name="Nadendla S."/>
            <person name="Geyer C."/>
            <person name="Sichtig H."/>
        </authorList>
    </citation>
    <scope>NUCLEOTIDE SEQUENCE [LARGE SCALE GENOMIC DNA]</scope>
    <source>
        <strain evidence="13">FDAARGOS_370</strain>
    </source>
</reference>
<feature type="binding site" evidence="11">
    <location>
        <position position="30"/>
    </location>
    <ligand>
        <name>Zn(2+)</name>
        <dbReference type="ChEBI" id="CHEBI:29105"/>
    </ligand>
</feature>
<dbReference type="GO" id="GO:0008616">
    <property type="term" value="P:tRNA queuosine(34) biosynthetic process"/>
    <property type="evidence" value="ECO:0007669"/>
    <property type="project" value="UniProtKB-KW"/>
</dbReference>
<evidence type="ECO:0000256" key="7">
    <source>
        <dbReference type="ARBA" id="ARBA00023239"/>
    </source>
</evidence>
<dbReference type="EC" id="4.-.-.-" evidence="9"/>
<evidence type="ECO:0000256" key="6">
    <source>
        <dbReference type="ARBA" id="ARBA00022833"/>
    </source>
</evidence>
<keyword evidence="4 9" id="KW-0479">Metal-binding</keyword>
<feature type="active site" description="Charge relay system" evidence="10">
    <location>
        <position position="109"/>
    </location>
</feature>
<evidence type="ECO:0000256" key="5">
    <source>
        <dbReference type="ARBA" id="ARBA00022785"/>
    </source>
</evidence>
<sequence length="120" mass="13764">MTTTLFKEFQFEAAHRLPHVPQGHKCGRLHGHSFLVRIEISGEVDPHTGWVMDFADLKARFQPIYDQLDHHYLNEITGLENPTSEVLAHWIWQQLKPRLPLLSAVMVKETCTAGCTYRGA</sequence>
<dbReference type="GeneID" id="93123459"/>
<dbReference type="PANTHER" id="PTHR12589">
    <property type="entry name" value="PYRUVOYL TETRAHYDROBIOPTERIN SYNTHASE"/>
    <property type="match status" value="1"/>
</dbReference>
<keyword evidence="6 9" id="KW-0862">Zinc</keyword>
<keyword evidence="7 9" id="KW-0456">Lyase</keyword>
<evidence type="ECO:0000256" key="10">
    <source>
        <dbReference type="PIRSR" id="PIRSR006113-1"/>
    </source>
</evidence>
<feature type="binding site" evidence="11">
    <location>
        <position position="15"/>
    </location>
    <ligand>
        <name>Zn(2+)</name>
        <dbReference type="ChEBI" id="CHEBI:29105"/>
    </ligand>
</feature>
<dbReference type="FunFam" id="3.30.479.10:FF:000001">
    <property type="entry name" value="6-carboxy-5,6,7,8-tetrahydropterin synthase"/>
    <property type="match status" value="1"/>
</dbReference>
<dbReference type="PIRSF" id="PIRSF006113">
    <property type="entry name" value="PTP_synth"/>
    <property type="match status" value="1"/>
</dbReference>
<feature type="active site" description="Charge relay system" evidence="10">
    <location>
        <position position="70"/>
    </location>
</feature>
<dbReference type="Pfam" id="PF01242">
    <property type="entry name" value="PTPS"/>
    <property type="match status" value="1"/>
</dbReference>
<dbReference type="EMBL" id="PDDV01000013">
    <property type="protein sequence ID" value="PEH73323.1"/>
    <property type="molecule type" value="Genomic_DNA"/>
</dbReference>
<comment type="catalytic activity">
    <reaction evidence="8 9">
        <text>7,8-dihydroneopterin 3'-triphosphate + H2O = 6-carboxy-5,6,7,8-tetrahydropterin + triphosphate + acetaldehyde + 2 H(+)</text>
        <dbReference type="Rhea" id="RHEA:27966"/>
        <dbReference type="ChEBI" id="CHEBI:15343"/>
        <dbReference type="ChEBI" id="CHEBI:15377"/>
        <dbReference type="ChEBI" id="CHEBI:15378"/>
        <dbReference type="ChEBI" id="CHEBI:18036"/>
        <dbReference type="ChEBI" id="CHEBI:58462"/>
        <dbReference type="ChEBI" id="CHEBI:61032"/>
        <dbReference type="EC" id="4.1.2.50"/>
    </reaction>
</comment>
<comment type="caution">
    <text evidence="12">The sequence shown here is derived from an EMBL/GenBank/DDBJ whole genome shotgun (WGS) entry which is preliminary data.</text>
</comment>
<keyword evidence="5 9" id="KW-0671">Queuosine biosynthesis</keyword>
<feature type="binding site" evidence="11">
    <location>
        <position position="32"/>
    </location>
    <ligand>
        <name>Zn(2+)</name>
        <dbReference type="ChEBI" id="CHEBI:29105"/>
    </ligand>
</feature>
<evidence type="ECO:0000256" key="11">
    <source>
        <dbReference type="PIRSR" id="PIRSR006113-2"/>
    </source>
</evidence>
<dbReference type="UniPathway" id="UPA00391"/>
<evidence type="ECO:0000256" key="4">
    <source>
        <dbReference type="ARBA" id="ARBA00022723"/>
    </source>
</evidence>
<evidence type="ECO:0000313" key="13">
    <source>
        <dbReference type="Proteomes" id="UP000219788"/>
    </source>
</evidence>
<dbReference type="NCBIfam" id="TIGR00039">
    <property type="entry name" value="6PTHBS"/>
    <property type="match status" value="1"/>
</dbReference>
<dbReference type="Proteomes" id="UP000219788">
    <property type="component" value="Unassembled WGS sequence"/>
</dbReference>
<organism evidence="12 13">
    <name type="scientific">Edwardsiella tarda</name>
    <dbReference type="NCBI Taxonomy" id="636"/>
    <lineage>
        <taxon>Bacteria</taxon>
        <taxon>Pseudomonadati</taxon>
        <taxon>Pseudomonadota</taxon>
        <taxon>Gammaproteobacteria</taxon>
        <taxon>Enterobacterales</taxon>
        <taxon>Hafniaceae</taxon>
        <taxon>Edwardsiella</taxon>
    </lineage>
</organism>
<dbReference type="SUPFAM" id="SSF55620">
    <property type="entry name" value="Tetrahydrobiopterin biosynthesis enzymes-like"/>
    <property type="match status" value="1"/>
</dbReference>
<evidence type="ECO:0000256" key="9">
    <source>
        <dbReference type="PIRNR" id="PIRNR006113"/>
    </source>
</evidence>
<proteinExistence type="inferred from homology"/>
<dbReference type="NCBIfam" id="TIGR03367">
    <property type="entry name" value="queuosine_QueD"/>
    <property type="match status" value="1"/>
</dbReference>
<dbReference type="Gene3D" id="3.30.479.10">
    <property type="entry name" value="6-pyruvoyl tetrahydropterin synthase/QueD"/>
    <property type="match status" value="1"/>
</dbReference>
<name>A0A2A7U4Z8_EDWTA</name>
<dbReference type="STRING" id="636.AAW15_11360"/>
<dbReference type="RefSeq" id="WP_005283665.1">
    <property type="nucleotide sequence ID" value="NZ_AP028090.1"/>
</dbReference>
<evidence type="ECO:0000256" key="3">
    <source>
        <dbReference type="ARBA" id="ARBA00018141"/>
    </source>
</evidence>
<evidence type="ECO:0000256" key="1">
    <source>
        <dbReference type="ARBA" id="ARBA00005061"/>
    </source>
</evidence>
<protein>
    <recommendedName>
        <fullName evidence="3 9">6-carboxy-5,6,7,8-tetrahydropterin synthase</fullName>
        <ecNumber evidence="9">4.-.-.-</ecNumber>
    </recommendedName>
</protein>